<evidence type="ECO:0000313" key="3">
    <source>
        <dbReference type="Proteomes" id="UP000799750"/>
    </source>
</evidence>
<dbReference type="OrthoDB" id="3946750at2759"/>
<feature type="region of interest" description="Disordered" evidence="1">
    <location>
        <begin position="601"/>
        <end position="624"/>
    </location>
</feature>
<evidence type="ECO:0000256" key="1">
    <source>
        <dbReference type="SAM" id="MobiDB-lite"/>
    </source>
</evidence>
<feature type="compositionally biased region" description="Basic and acidic residues" evidence="1">
    <location>
        <begin position="384"/>
        <end position="397"/>
    </location>
</feature>
<proteinExistence type="predicted"/>
<feature type="region of interest" description="Disordered" evidence="1">
    <location>
        <begin position="270"/>
        <end position="316"/>
    </location>
</feature>
<evidence type="ECO:0000313" key="2">
    <source>
        <dbReference type="EMBL" id="KAF2489548.1"/>
    </source>
</evidence>
<feature type="compositionally biased region" description="Basic and acidic residues" evidence="1">
    <location>
        <begin position="407"/>
        <end position="422"/>
    </location>
</feature>
<feature type="compositionally biased region" description="Low complexity" evidence="1">
    <location>
        <begin position="432"/>
        <end position="452"/>
    </location>
</feature>
<keyword evidence="3" id="KW-1185">Reference proteome</keyword>
<name>A0A6A6QAQ6_9PEZI</name>
<feature type="compositionally biased region" description="Polar residues" evidence="1">
    <location>
        <begin position="603"/>
        <end position="618"/>
    </location>
</feature>
<sequence>MSQLRFKSATLANTLALRPATRPLMIVCAQGRFFSYTNCVQGKEWKNGCSKGYIYKPKGLIEPKWDELQKMMKWRSLSFNEYFQSIFGSPDPRMAKREWYQWVKATPDRYTREEIRAKELEAIHREIHESLRFIEEWAKNYSNLCAKMAMKKVGEVLGGNVTGQTLFEEHREGDPVLDAQLETRMRSYVDRMLNAARLSEETGETITVPKFGSVSDLRRQSRERYGSTFKEAEGLAEYKKKYSDLMPPAEEAADPAGRVYDPISQRMVPVAGGAGEGVKAPKEGEMEESEEAKKKGPSEGGEDDKSKVRSNEMWPNTQHRDYMLRIEHMKKTLKIWTEQKTGTSSEACSSPLAEATKDAIQRPLLTNFDRETETAESGPLMLGHGEERGEVRGDLRGDGGSAGEGNGNHKEKLYDLTRDVKNTKVTPQTQGSSRCSPSPSVNSVPSALSSKSATQIEALSAGKDTVLADSGSASIPESITNYATKVAEISKALDTLSSMNRDQGSGGNSVTSVPQSITEFNAKIAELKRTLETLNPVLEQSNAKSGSPKSDPPKPSPSPVPRLQSALDRIASTPRSRPNISPSGESLGNATAELRISPDPLQHEQSASPEAQISSSPALDTEPQPKTVYKVLAYDSGNDILTTSITTTPPRPGCQESSLSLPDALSLLSNPSKFVPHLPANFEPVLSSANLLVLRETPDIGALEGPVGDANNDVEPLPHVLNQERRDVNPVDGTTAPFPGAAVGNYASPTGFVNYNQLSPVSGDQPLDSEATAQLKEKYHANQHDEETHERDREQSGGGRHRSGRRSHGRGERRSHGGAASVAKTAIVGVSACYIAGVAGEVVEPRR</sequence>
<reference evidence="2" key="1">
    <citation type="journal article" date="2020" name="Stud. Mycol.">
        <title>101 Dothideomycetes genomes: a test case for predicting lifestyles and emergence of pathogens.</title>
        <authorList>
            <person name="Haridas S."/>
            <person name="Albert R."/>
            <person name="Binder M."/>
            <person name="Bloem J."/>
            <person name="Labutti K."/>
            <person name="Salamov A."/>
            <person name="Andreopoulos B."/>
            <person name="Baker S."/>
            <person name="Barry K."/>
            <person name="Bills G."/>
            <person name="Bluhm B."/>
            <person name="Cannon C."/>
            <person name="Castanera R."/>
            <person name="Culley D."/>
            <person name="Daum C."/>
            <person name="Ezra D."/>
            <person name="Gonzalez J."/>
            <person name="Henrissat B."/>
            <person name="Kuo A."/>
            <person name="Liang C."/>
            <person name="Lipzen A."/>
            <person name="Lutzoni F."/>
            <person name="Magnuson J."/>
            <person name="Mondo S."/>
            <person name="Nolan M."/>
            <person name="Ohm R."/>
            <person name="Pangilinan J."/>
            <person name="Park H.-J."/>
            <person name="Ramirez L."/>
            <person name="Alfaro M."/>
            <person name="Sun H."/>
            <person name="Tritt A."/>
            <person name="Yoshinaga Y."/>
            <person name="Zwiers L.-H."/>
            <person name="Turgeon B."/>
            <person name="Goodwin S."/>
            <person name="Spatafora J."/>
            <person name="Crous P."/>
            <person name="Grigoriev I."/>
        </authorList>
    </citation>
    <scope>NUCLEOTIDE SEQUENCE</scope>
    <source>
        <strain evidence="2">CBS 269.34</strain>
    </source>
</reference>
<accession>A0A6A6QAQ6</accession>
<gene>
    <name evidence="2" type="ORF">BU16DRAFT_567721</name>
</gene>
<organism evidence="2 3">
    <name type="scientific">Lophium mytilinum</name>
    <dbReference type="NCBI Taxonomy" id="390894"/>
    <lineage>
        <taxon>Eukaryota</taxon>
        <taxon>Fungi</taxon>
        <taxon>Dikarya</taxon>
        <taxon>Ascomycota</taxon>
        <taxon>Pezizomycotina</taxon>
        <taxon>Dothideomycetes</taxon>
        <taxon>Pleosporomycetidae</taxon>
        <taxon>Mytilinidiales</taxon>
        <taxon>Mytilinidiaceae</taxon>
        <taxon>Lophium</taxon>
    </lineage>
</organism>
<feature type="compositionally biased region" description="Basic and acidic residues" evidence="1">
    <location>
        <begin position="779"/>
        <end position="795"/>
    </location>
</feature>
<dbReference type="EMBL" id="MU004199">
    <property type="protein sequence ID" value="KAF2489548.1"/>
    <property type="molecule type" value="Genomic_DNA"/>
</dbReference>
<feature type="compositionally biased region" description="Basic residues" evidence="1">
    <location>
        <begin position="799"/>
        <end position="808"/>
    </location>
</feature>
<feature type="region of interest" description="Disordered" evidence="1">
    <location>
        <begin position="540"/>
        <end position="562"/>
    </location>
</feature>
<feature type="compositionally biased region" description="Basic and acidic residues" evidence="1">
    <location>
        <begin position="291"/>
        <end position="310"/>
    </location>
</feature>
<dbReference type="Proteomes" id="UP000799750">
    <property type="component" value="Unassembled WGS sequence"/>
</dbReference>
<protein>
    <submittedName>
        <fullName evidence="2">Uncharacterized protein</fullName>
    </submittedName>
</protein>
<dbReference type="AlphaFoldDB" id="A0A6A6QAQ6"/>
<feature type="region of interest" description="Disordered" evidence="1">
    <location>
        <begin position="779"/>
        <end position="822"/>
    </location>
</feature>
<feature type="region of interest" description="Disordered" evidence="1">
    <location>
        <begin position="372"/>
        <end position="453"/>
    </location>
</feature>